<dbReference type="GO" id="GO:0008270">
    <property type="term" value="F:zinc ion binding"/>
    <property type="evidence" value="ECO:0007669"/>
    <property type="project" value="UniProtKB-KW"/>
</dbReference>
<proteinExistence type="predicted"/>
<feature type="domain" description="SWIM-type" evidence="6">
    <location>
        <begin position="28"/>
        <end position="60"/>
    </location>
</feature>
<keyword evidence="1" id="KW-0479">Metal-binding</keyword>
<feature type="region of interest" description="Disordered" evidence="5">
    <location>
        <begin position="109"/>
        <end position="132"/>
    </location>
</feature>
<dbReference type="Pfam" id="PF04434">
    <property type="entry name" value="SWIM"/>
    <property type="match status" value="1"/>
</dbReference>
<dbReference type="EMBL" id="CABITT030000008">
    <property type="protein sequence ID" value="VVB14902.1"/>
    <property type="molecule type" value="Genomic_DNA"/>
</dbReference>
<evidence type="ECO:0000313" key="8">
    <source>
        <dbReference type="Proteomes" id="UP000489600"/>
    </source>
</evidence>
<dbReference type="SMART" id="SM00575">
    <property type="entry name" value="ZnF_PMZ"/>
    <property type="match status" value="1"/>
</dbReference>
<dbReference type="AlphaFoldDB" id="A0A565CMU2"/>
<feature type="compositionally biased region" description="Polar residues" evidence="5">
    <location>
        <begin position="122"/>
        <end position="132"/>
    </location>
</feature>
<sequence>MLKKQPSYGIGVVAYWGVAVNGLGGSTYNVVLDKLTCTCNVYDTLQVPCSHALAAALHICVSLNTTAGEWYNMSVWKKDYAGDLLPILGPSDINIGDNFTSVKKIPPVTHQQSGKRQKVRIPSTSDFSGQSNAKSLRALTSAVATAKQRITVQLASLESPKIVASYLAPNKGMPPTSTVEVTS</sequence>
<evidence type="ECO:0000259" key="6">
    <source>
        <dbReference type="PROSITE" id="PS50966"/>
    </source>
</evidence>
<evidence type="ECO:0000256" key="3">
    <source>
        <dbReference type="ARBA" id="ARBA00022833"/>
    </source>
</evidence>
<dbReference type="Proteomes" id="UP000489600">
    <property type="component" value="Unassembled WGS sequence"/>
</dbReference>
<organism evidence="7 8">
    <name type="scientific">Arabis nemorensis</name>
    <dbReference type="NCBI Taxonomy" id="586526"/>
    <lineage>
        <taxon>Eukaryota</taxon>
        <taxon>Viridiplantae</taxon>
        <taxon>Streptophyta</taxon>
        <taxon>Embryophyta</taxon>
        <taxon>Tracheophyta</taxon>
        <taxon>Spermatophyta</taxon>
        <taxon>Magnoliopsida</taxon>
        <taxon>eudicotyledons</taxon>
        <taxon>Gunneridae</taxon>
        <taxon>Pentapetalae</taxon>
        <taxon>rosids</taxon>
        <taxon>malvids</taxon>
        <taxon>Brassicales</taxon>
        <taxon>Brassicaceae</taxon>
        <taxon>Arabideae</taxon>
        <taxon>Arabis</taxon>
    </lineage>
</organism>
<comment type="caution">
    <text evidence="7">The sequence shown here is derived from an EMBL/GenBank/DDBJ whole genome shotgun (WGS) entry which is preliminary data.</text>
</comment>
<evidence type="ECO:0000256" key="2">
    <source>
        <dbReference type="ARBA" id="ARBA00022771"/>
    </source>
</evidence>
<keyword evidence="8" id="KW-1185">Reference proteome</keyword>
<evidence type="ECO:0000313" key="7">
    <source>
        <dbReference type="EMBL" id="VVB14902.1"/>
    </source>
</evidence>
<keyword evidence="3" id="KW-0862">Zinc</keyword>
<dbReference type="OrthoDB" id="1109059at2759"/>
<reference evidence="7" key="1">
    <citation type="submission" date="2019-07" db="EMBL/GenBank/DDBJ databases">
        <authorList>
            <person name="Dittberner H."/>
        </authorList>
    </citation>
    <scope>NUCLEOTIDE SEQUENCE [LARGE SCALE GENOMIC DNA]</scope>
</reference>
<dbReference type="InterPro" id="IPR006564">
    <property type="entry name" value="Znf_PMZ"/>
</dbReference>
<protein>
    <recommendedName>
        <fullName evidence="6">SWIM-type domain-containing protein</fullName>
    </recommendedName>
</protein>
<evidence type="ECO:0000256" key="4">
    <source>
        <dbReference type="PROSITE-ProRule" id="PRU00325"/>
    </source>
</evidence>
<gene>
    <name evidence="7" type="ORF">ANE_LOCUS25346</name>
</gene>
<accession>A0A565CMU2</accession>
<keyword evidence="2 4" id="KW-0863">Zinc-finger</keyword>
<evidence type="ECO:0000256" key="1">
    <source>
        <dbReference type="ARBA" id="ARBA00022723"/>
    </source>
</evidence>
<name>A0A565CMU2_9BRAS</name>
<dbReference type="PROSITE" id="PS50966">
    <property type="entry name" value="ZF_SWIM"/>
    <property type="match status" value="1"/>
</dbReference>
<dbReference type="InterPro" id="IPR007527">
    <property type="entry name" value="Znf_SWIM"/>
</dbReference>
<evidence type="ECO:0000256" key="5">
    <source>
        <dbReference type="SAM" id="MobiDB-lite"/>
    </source>
</evidence>